<organism evidence="4 5">
    <name type="scientific">Flavobacterium fontis</name>
    <dbReference type="NCBI Taxonomy" id="1124188"/>
    <lineage>
        <taxon>Bacteria</taxon>
        <taxon>Pseudomonadati</taxon>
        <taxon>Bacteroidota</taxon>
        <taxon>Flavobacteriia</taxon>
        <taxon>Flavobacteriales</taxon>
        <taxon>Flavobacteriaceae</taxon>
        <taxon>Flavobacterium</taxon>
    </lineage>
</organism>
<dbReference type="RefSeq" id="WP_073363970.1">
    <property type="nucleotide sequence ID" value="NZ_FQVQ01000012.1"/>
</dbReference>
<gene>
    <name evidence="4" type="ORF">SAMN05444377_11244</name>
</gene>
<evidence type="ECO:0000256" key="2">
    <source>
        <dbReference type="SAM" id="SignalP"/>
    </source>
</evidence>
<accession>A0A1M5CKZ6</accession>
<keyword evidence="2" id="KW-0732">Signal</keyword>
<evidence type="ECO:0000256" key="1">
    <source>
        <dbReference type="SAM" id="Phobius"/>
    </source>
</evidence>
<evidence type="ECO:0000259" key="3">
    <source>
        <dbReference type="Pfam" id="PF13387"/>
    </source>
</evidence>
<keyword evidence="5" id="KW-1185">Reference proteome</keyword>
<dbReference type="Proteomes" id="UP000184147">
    <property type="component" value="Unassembled WGS sequence"/>
</dbReference>
<dbReference type="AlphaFoldDB" id="A0A1M5CKZ6"/>
<feature type="transmembrane region" description="Helical" evidence="1">
    <location>
        <begin position="242"/>
        <end position="260"/>
    </location>
</feature>
<protein>
    <recommendedName>
        <fullName evidence="3">Lnb N-terminal periplasmic domain-containing protein</fullName>
    </recommendedName>
</protein>
<feature type="signal peptide" evidence="2">
    <location>
        <begin position="1"/>
        <end position="18"/>
    </location>
</feature>
<feature type="transmembrane region" description="Helical" evidence="1">
    <location>
        <begin position="294"/>
        <end position="312"/>
    </location>
</feature>
<dbReference type="EMBL" id="FQVQ01000012">
    <property type="protein sequence ID" value="SHF55356.1"/>
    <property type="molecule type" value="Genomic_DNA"/>
</dbReference>
<feature type="chain" id="PRO_5012861152" description="Lnb N-terminal periplasmic domain-containing protein" evidence="2">
    <location>
        <begin position="19"/>
        <end position="372"/>
    </location>
</feature>
<feature type="transmembrane region" description="Helical" evidence="1">
    <location>
        <begin position="343"/>
        <end position="360"/>
    </location>
</feature>
<reference evidence="4 5" key="1">
    <citation type="submission" date="2016-11" db="EMBL/GenBank/DDBJ databases">
        <authorList>
            <person name="Jaros S."/>
            <person name="Januszkiewicz K."/>
            <person name="Wedrychowicz H."/>
        </authorList>
    </citation>
    <scope>NUCLEOTIDE SEQUENCE [LARGE SCALE GENOMIC DNA]</scope>
    <source>
        <strain evidence="4 5">DSM 25660</strain>
    </source>
</reference>
<dbReference type="Pfam" id="PF13387">
    <property type="entry name" value="Lnb_N"/>
    <property type="match status" value="1"/>
</dbReference>
<evidence type="ECO:0000313" key="4">
    <source>
        <dbReference type="EMBL" id="SHF55356.1"/>
    </source>
</evidence>
<keyword evidence="1" id="KW-0472">Membrane</keyword>
<name>A0A1M5CKZ6_9FLAO</name>
<keyword evidence="1" id="KW-0812">Transmembrane</keyword>
<keyword evidence="1" id="KW-1133">Transmembrane helix</keyword>
<sequence>MKALLCWLFFGIPLVLLGQTPTLSKDAKVSVLTCGRGSELYTTFGHTALRVQDTIQNLDIVYNYGMFDFQTPNFYLKFVKGDLQYFVAAYAFPDFLMEYQMSEREVIEQTLRLTPEQVNSLFTVLNQSLYSDERYYTYKFIDRNCTTMVYEKINAVLGKPVLQKVDDTSISYRELLYPYFNDHFYFKLGISILFGAKTDEAATRMFLPVELMHSLNQTKINGKPMVVEEKKWVEGKSVTADFSFWNSIFVVLLCLAALVLSRRVWIYNMYWFLTGGLGIFLVLIGLYSEHKEVLWNYNALLFNPIYIVLPFVRSAKNLVGWMGVALVALGVYAVLLFNKPHLLLMLPFVVAHVVLLRIRLQQLRKKLLPAVE</sequence>
<feature type="domain" description="Lnb N-terminal periplasmic" evidence="3">
    <location>
        <begin position="27"/>
        <end position="163"/>
    </location>
</feature>
<dbReference type="InterPro" id="IPR025178">
    <property type="entry name" value="Lnb_N"/>
</dbReference>
<proteinExistence type="predicted"/>
<feature type="transmembrane region" description="Helical" evidence="1">
    <location>
        <begin position="319"/>
        <end position="337"/>
    </location>
</feature>
<evidence type="ECO:0000313" key="5">
    <source>
        <dbReference type="Proteomes" id="UP000184147"/>
    </source>
</evidence>
<dbReference type="STRING" id="1124188.SAMN05444377_11244"/>
<feature type="transmembrane region" description="Helical" evidence="1">
    <location>
        <begin position="267"/>
        <end position="288"/>
    </location>
</feature>
<dbReference type="OrthoDB" id="319167at2"/>